<comment type="subcellular location">
    <subcellularLocation>
        <location evidence="1">Membrane</location>
    </subcellularLocation>
</comment>
<dbReference type="GO" id="GO:0007165">
    <property type="term" value="P:signal transduction"/>
    <property type="evidence" value="ECO:0007669"/>
    <property type="project" value="UniProtKB-KW"/>
</dbReference>
<dbReference type="PANTHER" id="PTHR43531">
    <property type="entry name" value="PROTEIN ICFG"/>
    <property type="match status" value="1"/>
</dbReference>
<evidence type="ECO:0000256" key="8">
    <source>
        <dbReference type="SAM" id="Phobius"/>
    </source>
</evidence>
<dbReference type="Proteomes" id="UP000028302">
    <property type="component" value="Unassembled WGS sequence"/>
</dbReference>
<evidence type="ECO:0000256" key="4">
    <source>
        <dbReference type="ARBA" id="ARBA00029447"/>
    </source>
</evidence>
<feature type="domain" description="Methyl-accepting transducer" evidence="9">
    <location>
        <begin position="257"/>
        <end position="486"/>
    </location>
</feature>
<protein>
    <submittedName>
        <fullName evidence="11">Methyl-accepting chemotaxis protein</fullName>
    </submittedName>
</protein>
<comment type="similarity">
    <text evidence="4">Belongs to the methyl-accepting chemotaxis (MCP) protein family.</text>
</comment>
<dbReference type="PROSITE" id="PS50885">
    <property type="entry name" value="HAMP"/>
    <property type="match status" value="1"/>
</dbReference>
<keyword evidence="8" id="KW-0472">Membrane</keyword>
<dbReference type="PRINTS" id="PR00260">
    <property type="entry name" value="CHEMTRNSDUCR"/>
</dbReference>
<feature type="domain" description="HAMP" evidence="10">
    <location>
        <begin position="200"/>
        <end position="252"/>
    </location>
</feature>
<dbReference type="PATRIC" id="fig|1304275.5.peg.3362"/>
<dbReference type="PROSITE" id="PS50111">
    <property type="entry name" value="CHEMOTAXIS_TRANSDUC_2"/>
    <property type="match status" value="1"/>
</dbReference>
<dbReference type="SMART" id="SM00283">
    <property type="entry name" value="MA"/>
    <property type="match status" value="1"/>
</dbReference>
<gene>
    <name evidence="11" type="ORF">C41B8_16424</name>
</gene>
<dbReference type="InterPro" id="IPR004090">
    <property type="entry name" value="Chemotax_Me-accpt_rcpt"/>
</dbReference>
<dbReference type="SUPFAM" id="SSF58104">
    <property type="entry name" value="Methyl-accepting chemotaxis protein (MCP) signaling domain"/>
    <property type="match status" value="1"/>
</dbReference>
<organism evidence="11 12">
    <name type="scientific">Salinisphaera hydrothermalis (strain C41B8)</name>
    <dbReference type="NCBI Taxonomy" id="1304275"/>
    <lineage>
        <taxon>Bacteria</taxon>
        <taxon>Pseudomonadati</taxon>
        <taxon>Pseudomonadota</taxon>
        <taxon>Gammaproteobacteria</taxon>
        <taxon>Salinisphaerales</taxon>
        <taxon>Salinisphaeraceae</taxon>
        <taxon>Salinisphaera</taxon>
    </lineage>
</organism>
<dbReference type="AlphaFoldDB" id="A0A084IHF5"/>
<evidence type="ECO:0000313" key="12">
    <source>
        <dbReference type="Proteomes" id="UP000028302"/>
    </source>
</evidence>
<dbReference type="InterPro" id="IPR003660">
    <property type="entry name" value="HAMP_dom"/>
</dbReference>
<keyword evidence="6" id="KW-0175">Coiled coil</keyword>
<dbReference type="EMBL" id="APNK01000038">
    <property type="protein sequence ID" value="KEZ76139.1"/>
    <property type="molecule type" value="Genomic_DNA"/>
</dbReference>
<dbReference type="InterPro" id="IPR051310">
    <property type="entry name" value="MCP_chemotaxis"/>
</dbReference>
<keyword evidence="8" id="KW-0812">Transmembrane</keyword>
<accession>A0A084IHF5</accession>
<name>A0A084IHF5_SALHC</name>
<evidence type="ECO:0000256" key="3">
    <source>
        <dbReference type="ARBA" id="ARBA00023224"/>
    </source>
</evidence>
<evidence type="ECO:0000313" key="11">
    <source>
        <dbReference type="EMBL" id="KEZ76139.1"/>
    </source>
</evidence>
<feature type="transmembrane region" description="Helical" evidence="8">
    <location>
        <begin position="176"/>
        <end position="198"/>
    </location>
</feature>
<keyword evidence="3 5" id="KW-0807">Transducer</keyword>
<dbReference type="GO" id="GO:0006935">
    <property type="term" value="P:chemotaxis"/>
    <property type="evidence" value="ECO:0007669"/>
    <property type="project" value="InterPro"/>
</dbReference>
<evidence type="ECO:0000256" key="5">
    <source>
        <dbReference type="PROSITE-ProRule" id="PRU00284"/>
    </source>
</evidence>
<feature type="region of interest" description="Disordered" evidence="7">
    <location>
        <begin position="510"/>
        <end position="546"/>
    </location>
</feature>
<dbReference type="GO" id="GO:0005886">
    <property type="term" value="C:plasma membrane"/>
    <property type="evidence" value="ECO:0007669"/>
    <property type="project" value="TreeGrafter"/>
</dbReference>
<keyword evidence="12" id="KW-1185">Reference proteome</keyword>
<dbReference type="STRING" id="1304275.C41B8_16424"/>
<dbReference type="Pfam" id="PF00015">
    <property type="entry name" value="MCPsignal"/>
    <property type="match status" value="1"/>
</dbReference>
<dbReference type="CDD" id="cd11386">
    <property type="entry name" value="MCP_signal"/>
    <property type="match status" value="1"/>
</dbReference>
<keyword evidence="8" id="KW-1133">Transmembrane helix</keyword>
<evidence type="ECO:0000256" key="2">
    <source>
        <dbReference type="ARBA" id="ARBA00022481"/>
    </source>
</evidence>
<dbReference type="InterPro" id="IPR024478">
    <property type="entry name" value="HlyB_4HB_MCP"/>
</dbReference>
<evidence type="ECO:0000259" key="10">
    <source>
        <dbReference type="PROSITE" id="PS50885"/>
    </source>
</evidence>
<evidence type="ECO:0000256" key="6">
    <source>
        <dbReference type="SAM" id="Coils"/>
    </source>
</evidence>
<feature type="coiled-coil region" evidence="6">
    <location>
        <begin position="475"/>
        <end position="502"/>
    </location>
</feature>
<dbReference type="Gene3D" id="1.10.287.950">
    <property type="entry name" value="Methyl-accepting chemotaxis protein"/>
    <property type="match status" value="1"/>
</dbReference>
<keyword evidence="2" id="KW-0488">Methylation</keyword>
<dbReference type="InterPro" id="IPR004089">
    <property type="entry name" value="MCPsignal_dom"/>
</dbReference>
<evidence type="ECO:0000256" key="7">
    <source>
        <dbReference type="SAM" id="MobiDB-lite"/>
    </source>
</evidence>
<reference evidence="11 12" key="1">
    <citation type="submission" date="2013-03" db="EMBL/GenBank/DDBJ databases">
        <title>Salinisphaera hydrothermalis C41B8 Genome Sequencing.</title>
        <authorList>
            <person name="Li C."/>
            <person name="Lai Q."/>
            <person name="Shao Z."/>
        </authorList>
    </citation>
    <scope>NUCLEOTIDE SEQUENCE [LARGE SCALE GENOMIC DNA]</scope>
    <source>
        <strain evidence="11 12">C41B8</strain>
    </source>
</reference>
<dbReference type="PANTHER" id="PTHR43531:SF14">
    <property type="entry name" value="METHYL-ACCEPTING CHEMOTAXIS PROTEIN I-RELATED"/>
    <property type="match status" value="1"/>
</dbReference>
<dbReference type="GO" id="GO:0004888">
    <property type="term" value="F:transmembrane signaling receptor activity"/>
    <property type="evidence" value="ECO:0007669"/>
    <property type="project" value="InterPro"/>
</dbReference>
<dbReference type="Pfam" id="PF12729">
    <property type="entry name" value="4HB_MCP_1"/>
    <property type="match status" value="1"/>
</dbReference>
<dbReference type="eggNOG" id="COG0840">
    <property type="taxonomic scope" value="Bacteria"/>
</dbReference>
<evidence type="ECO:0000256" key="1">
    <source>
        <dbReference type="ARBA" id="ARBA00004370"/>
    </source>
</evidence>
<evidence type="ECO:0000259" key="9">
    <source>
        <dbReference type="PROSITE" id="PS50111"/>
    </source>
</evidence>
<comment type="caution">
    <text evidence="11">The sequence shown here is derived from an EMBL/GenBank/DDBJ whole genome shotgun (WGS) entry which is preliminary data.</text>
</comment>
<sequence>MGFGLTFVLVAVLSAVSMWSIQNLSSSLDNIYAKNFQGVSAISGAIDQLKQLDQDHKAQLRSVAANSVEQLAHEMTGIHRQLGQAWNAYYPKLVSSPAEAKIAKNANTEYNTADAQMKKFVSMANSDNAIGASVLYSSKLGKTLDGLQKDLHQLRTSQMGTAALIYRKAHGSAMKAWYLSIGATVFVLAAVLLTAVLLGRMILRPLSAARGFVFSIAQGYLGTQTHNPYRDEFGAMIDGIEAMRVRLREVVEDVHTSADSVTVGAGEIAAGNDELSNRTQEQAASLEETAASMEQMTSTVKQNADNAAQADRLARDVSRQAGEGSEVAAHAVQSMQNIEASSRKISDIVGLIDEIAFQTNLLALNASVEAARAGEQGRGFSVVAAEVRTLASRSAQAAKDIKALVEDSTQKVTGGAEQVERSRKALDEIADSVQRVSSIVAEIAAASQEQSSGIEQVNLAISQMDGVTQQNASLVEQSAAASRSLEEQAQSLKTRVAFFKLEAADALDDTVEGQAATEHAARASMMPSTSRPVGPTDETPEPSAAS</sequence>
<dbReference type="FunFam" id="1.10.287.950:FF:000001">
    <property type="entry name" value="Methyl-accepting chemotaxis sensory transducer"/>
    <property type="match status" value="1"/>
</dbReference>
<proteinExistence type="inferred from homology"/>